<gene>
    <name evidence="2" type="ORF">GSOID_T00000737001</name>
</gene>
<dbReference type="Proteomes" id="UP000001307">
    <property type="component" value="Unassembled WGS sequence"/>
</dbReference>
<organism evidence="2">
    <name type="scientific">Oikopleura dioica</name>
    <name type="common">Tunicate</name>
    <dbReference type="NCBI Taxonomy" id="34765"/>
    <lineage>
        <taxon>Eukaryota</taxon>
        <taxon>Metazoa</taxon>
        <taxon>Chordata</taxon>
        <taxon>Tunicata</taxon>
        <taxon>Appendicularia</taxon>
        <taxon>Copelata</taxon>
        <taxon>Oikopleuridae</taxon>
        <taxon>Oikopleura</taxon>
    </lineage>
</organism>
<reference evidence="2" key="1">
    <citation type="journal article" date="2010" name="Science">
        <title>Plasticity of animal genome architecture unmasked by rapid evolution of a pelagic tunicate.</title>
        <authorList>
            <person name="Denoeud F."/>
            <person name="Henriet S."/>
            <person name="Mungpakdee S."/>
            <person name="Aury J.M."/>
            <person name="Da Silva C."/>
            <person name="Brinkmann H."/>
            <person name="Mikhaleva J."/>
            <person name="Olsen L.C."/>
            <person name="Jubin C."/>
            <person name="Canestro C."/>
            <person name="Bouquet J.M."/>
            <person name="Danks G."/>
            <person name="Poulain J."/>
            <person name="Campsteijn C."/>
            <person name="Adamski M."/>
            <person name="Cross I."/>
            <person name="Yadetie F."/>
            <person name="Muffato M."/>
            <person name="Louis A."/>
            <person name="Butcher S."/>
            <person name="Tsagkogeorga G."/>
            <person name="Konrad A."/>
            <person name="Singh S."/>
            <person name="Jensen M.F."/>
            <person name="Cong E.H."/>
            <person name="Eikeseth-Otteraa H."/>
            <person name="Noel B."/>
            <person name="Anthouard V."/>
            <person name="Porcel B.M."/>
            <person name="Kachouri-Lafond R."/>
            <person name="Nishino A."/>
            <person name="Ugolini M."/>
            <person name="Chourrout P."/>
            <person name="Nishida H."/>
            <person name="Aasland R."/>
            <person name="Huzurbazar S."/>
            <person name="Westhof E."/>
            <person name="Delsuc F."/>
            <person name="Lehrach H."/>
            <person name="Reinhardt R."/>
            <person name="Weissenbach J."/>
            <person name="Roy S.W."/>
            <person name="Artiguenave F."/>
            <person name="Postlethwait J.H."/>
            <person name="Manak J.R."/>
            <person name="Thompson E.M."/>
            <person name="Jaillon O."/>
            <person name="Du Pasquier L."/>
            <person name="Boudinot P."/>
            <person name="Liberles D.A."/>
            <person name="Volff J.N."/>
            <person name="Philippe H."/>
            <person name="Lenhard B."/>
            <person name="Roest Crollius H."/>
            <person name="Wincker P."/>
            <person name="Chourrout D."/>
        </authorList>
    </citation>
    <scope>NUCLEOTIDE SEQUENCE [LARGE SCALE GENOMIC DNA]</scope>
</reference>
<evidence type="ECO:0000313" key="2">
    <source>
        <dbReference type="EMBL" id="CBY20734.1"/>
    </source>
</evidence>
<protein>
    <submittedName>
        <fullName evidence="2">Uncharacterized protein</fullName>
    </submittedName>
</protein>
<feature type="region of interest" description="Disordered" evidence="1">
    <location>
        <begin position="49"/>
        <end position="90"/>
    </location>
</feature>
<proteinExistence type="predicted"/>
<dbReference type="AlphaFoldDB" id="E4WSK1"/>
<name>E4WSK1_OIKDI</name>
<evidence type="ECO:0000313" key="3">
    <source>
        <dbReference type="Proteomes" id="UP000001307"/>
    </source>
</evidence>
<accession>E4WSK1</accession>
<evidence type="ECO:0000256" key="1">
    <source>
        <dbReference type="SAM" id="MobiDB-lite"/>
    </source>
</evidence>
<dbReference type="InParanoid" id="E4WSK1"/>
<sequence length="201" mass="22090">MLLNNGFKSGKSCGVMEEGGVKTEPALSAEAFTLASRAVTAHLPLQVEENEQNAEALTGSELDQHSNTNTPIQAHGDASSSSRERSGSDDDLLDGVELLLEEKLEIAEFVKSNPETARTLVRENFTAKFGKQIDLDEIDTIIAMGKQKHGLCNWDQAGRKRDREKEGECVLLSDLMAFSGFNFQQRWRGANLDPRRGQNAP</sequence>
<dbReference type="EMBL" id="FN653015">
    <property type="protein sequence ID" value="CBY20734.1"/>
    <property type="molecule type" value="Genomic_DNA"/>
</dbReference>
<keyword evidence="3" id="KW-1185">Reference proteome</keyword>